<dbReference type="EC" id="3.1.1.45" evidence="2"/>
<dbReference type="Gene3D" id="3.40.50.1820">
    <property type="entry name" value="alpha/beta hydrolase"/>
    <property type="match status" value="1"/>
</dbReference>
<dbReference type="GO" id="GO:0008806">
    <property type="term" value="F:carboxymethylenebutenolidase activity"/>
    <property type="evidence" value="ECO:0007669"/>
    <property type="project" value="UniProtKB-EC"/>
</dbReference>
<sequence>MTAATPPAAEPRDDAVPTADGAVPALVLRPPGGSGPGLVLVQEIFGVTGYIRDRAADLAALGYVVVVPEVYWRLPDHALPETADDLLPRAMALVQRLDWPTAVQDVAATVRHARGLDGVEGGVGLVGFCFGGGLAFNVAAVEPVEALVSYYGSALGDLLALAEQVRTPSLHHFGTEDAYVPPSTQDAIRRAVTAVGAEFLSHPGAGHAFDNPAPAFHHAEASRAAWAATAEFLATHLPPRPDGTLPRSAR</sequence>
<proteinExistence type="predicted"/>
<feature type="domain" description="Dienelactone hydrolase" evidence="1">
    <location>
        <begin position="24"/>
        <end position="236"/>
    </location>
</feature>
<comment type="caution">
    <text evidence="2">The sequence shown here is derived from an EMBL/GenBank/DDBJ whole genome shotgun (WGS) entry which is preliminary data.</text>
</comment>
<dbReference type="PANTHER" id="PTHR46623:SF6">
    <property type="entry name" value="ALPHA_BETA-HYDROLASES SUPERFAMILY PROTEIN"/>
    <property type="match status" value="1"/>
</dbReference>
<dbReference type="Proteomes" id="UP000758168">
    <property type="component" value="Unassembled WGS sequence"/>
</dbReference>
<dbReference type="Pfam" id="PF01738">
    <property type="entry name" value="DLH"/>
    <property type="match status" value="1"/>
</dbReference>
<evidence type="ECO:0000313" key="2">
    <source>
        <dbReference type="EMBL" id="MBP2418667.1"/>
    </source>
</evidence>
<gene>
    <name evidence="2" type="ORF">JOF54_003589</name>
</gene>
<dbReference type="EMBL" id="JAGIOB010000001">
    <property type="protein sequence ID" value="MBP2418667.1"/>
    <property type="molecule type" value="Genomic_DNA"/>
</dbReference>
<reference evidence="2 3" key="1">
    <citation type="submission" date="2021-03" db="EMBL/GenBank/DDBJ databases">
        <title>Sequencing the genomes of 1000 actinobacteria strains.</title>
        <authorList>
            <person name="Klenk H.-P."/>
        </authorList>
    </citation>
    <scope>NUCLEOTIDE SEQUENCE [LARGE SCALE GENOMIC DNA]</scope>
    <source>
        <strain evidence="2 3">DSM 12936</strain>
    </source>
</reference>
<dbReference type="PANTHER" id="PTHR46623">
    <property type="entry name" value="CARBOXYMETHYLENEBUTENOLIDASE-RELATED"/>
    <property type="match status" value="1"/>
</dbReference>
<dbReference type="RefSeq" id="WP_210058320.1">
    <property type="nucleotide sequence ID" value="NZ_BAAAMH010000001.1"/>
</dbReference>
<dbReference type="InterPro" id="IPR002925">
    <property type="entry name" value="Dienelactn_hydro"/>
</dbReference>
<dbReference type="InterPro" id="IPR029058">
    <property type="entry name" value="AB_hydrolase_fold"/>
</dbReference>
<keyword evidence="3" id="KW-1185">Reference proteome</keyword>
<dbReference type="InterPro" id="IPR051049">
    <property type="entry name" value="Dienelactone_hydrolase-like"/>
</dbReference>
<accession>A0ABS4ZCA0</accession>
<evidence type="ECO:0000259" key="1">
    <source>
        <dbReference type="Pfam" id="PF01738"/>
    </source>
</evidence>
<protein>
    <submittedName>
        <fullName evidence="2">Carboxymethylenebutenolidase</fullName>
        <ecNumber evidence="2">3.1.1.45</ecNumber>
    </submittedName>
</protein>
<dbReference type="SUPFAM" id="SSF53474">
    <property type="entry name" value="alpha/beta-Hydrolases"/>
    <property type="match status" value="1"/>
</dbReference>
<keyword evidence="2" id="KW-0378">Hydrolase</keyword>
<organism evidence="2 3">
    <name type="scientific">Microlunatus capsulatus</name>
    <dbReference type="NCBI Taxonomy" id="99117"/>
    <lineage>
        <taxon>Bacteria</taxon>
        <taxon>Bacillati</taxon>
        <taxon>Actinomycetota</taxon>
        <taxon>Actinomycetes</taxon>
        <taxon>Propionibacteriales</taxon>
        <taxon>Propionibacteriaceae</taxon>
        <taxon>Microlunatus</taxon>
    </lineage>
</organism>
<name>A0ABS4ZCA0_9ACTN</name>
<evidence type="ECO:0000313" key="3">
    <source>
        <dbReference type="Proteomes" id="UP000758168"/>
    </source>
</evidence>